<dbReference type="Proteomes" id="UP000292702">
    <property type="component" value="Unassembled WGS sequence"/>
</dbReference>
<reference evidence="2 3" key="1">
    <citation type="submission" date="2018-11" db="EMBL/GenBank/DDBJ databases">
        <title>Genome assembly of Steccherinum ochraceum LE-BIN_3174, the white-rot fungus of the Steccherinaceae family (The Residual Polyporoid clade, Polyporales, Basidiomycota).</title>
        <authorList>
            <person name="Fedorova T.V."/>
            <person name="Glazunova O.A."/>
            <person name="Landesman E.O."/>
            <person name="Moiseenko K.V."/>
            <person name="Psurtseva N.V."/>
            <person name="Savinova O.S."/>
            <person name="Shakhova N.V."/>
            <person name="Tyazhelova T.V."/>
            <person name="Vasina D.V."/>
        </authorList>
    </citation>
    <scope>NUCLEOTIDE SEQUENCE [LARGE SCALE GENOMIC DNA]</scope>
    <source>
        <strain evidence="2 3">LE-BIN_3174</strain>
    </source>
</reference>
<name>A0A4R0R2X2_9APHY</name>
<proteinExistence type="predicted"/>
<comment type="caution">
    <text evidence="2">The sequence shown here is derived from an EMBL/GenBank/DDBJ whole genome shotgun (WGS) entry which is preliminary data.</text>
</comment>
<gene>
    <name evidence="2" type="ORF">EIP91_008417</name>
</gene>
<dbReference type="AlphaFoldDB" id="A0A4R0R2X2"/>
<keyword evidence="3" id="KW-1185">Reference proteome</keyword>
<evidence type="ECO:0000313" key="3">
    <source>
        <dbReference type="Proteomes" id="UP000292702"/>
    </source>
</evidence>
<accession>A0A4R0R2X2</accession>
<organism evidence="2 3">
    <name type="scientific">Steccherinum ochraceum</name>
    <dbReference type="NCBI Taxonomy" id="92696"/>
    <lineage>
        <taxon>Eukaryota</taxon>
        <taxon>Fungi</taxon>
        <taxon>Dikarya</taxon>
        <taxon>Basidiomycota</taxon>
        <taxon>Agaricomycotina</taxon>
        <taxon>Agaricomycetes</taxon>
        <taxon>Polyporales</taxon>
        <taxon>Steccherinaceae</taxon>
        <taxon>Steccherinum</taxon>
    </lineage>
</organism>
<keyword evidence="1" id="KW-0732">Signal</keyword>
<evidence type="ECO:0000313" key="2">
    <source>
        <dbReference type="EMBL" id="TCD61460.1"/>
    </source>
</evidence>
<protein>
    <submittedName>
        <fullName evidence="2">Uncharacterized protein</fullName>
    </submittedName>
</protein>
<feature type="chain" id="PRO_5020691679" evidence="1">
    <location>
        <begin position="18"/>
        <end position="105"/>
    </location>
</feature>
<sequence>MFRSTIAVLALAAAAASQTICPGGYDLGIADLGNQHYKMFDLMCMNVIEDDDYAGQNVCMIDKFTCSPEPITITGVKVDDKWYQCEYVENSGSCIDEHITVCCWY</sequence>
<feature type="signal peptide" evidence="1">
    <location>
        <begin position="1"/>
        <end position="17"/>
    </location>
</feature>
<dbReference type="EMBL" id="RWJN01000465">
    <property type="protein sequence ID" value="TCD61460.1"/>
    <property type="molecule type" value="Genomic_DNA"/>
</dbReference>
<evidence type="ECO:0000256" key="1">
    <source>
        <dbReference type="SAM" id="SignalP"/>
    </source>
</evidence>